<protein>
    <submittedName>
        <fullName evidence="1">Uncharacterized protein</fullName>
    </submittedName>
</protein>
<dbReference type="AlphaFoldDB" id="A0A8H3L8T5"/>
<accession>A0A8H3L8T5</accession>
<dbReference type="PROSITE" id="PS51257">
    <property type="entry name" value="PROKAR_LIPOPROTEIN"/>
    <property type="match status" value="1"/>
</dbReference>
<reference evidence="1" key="1">
    <citation type="submission" date="2019-10" db="EMBL/GenBank/DDBJ databases">
        <title>Conservation and host-specific expression of non-tandemly repeated heterogenous ribosome RNA gene in arbuscular mycorrhizal fungi.</title>
        <authorList>
            <person name="Maeda T."/>
            <person name="Kobayashi Y."/>
            <person name="Nakagawa T."/>
            <person name="Ezawa T."/>
            <person name="Yamaguchi K."/>
            <person name="Bino T."/>
            <person name="Nishimoto Y."/>
            <person name="Shigenobu S."/>
            <person name="Kawaguchi M."/>
        </authorList>
    </citation>
    <scope>NUCLEOTIDE SEQUENCE</scope>
    <source>
        <strain evidence="1">HR1</strain>
    </source>
</reference>
<organism evidence="1 2">
    <name type="scientific">Rhizophagus clarus</name>
    <dbReference type="NCBI Taxonomy" id="94130"/>
    <lineage>
        <taxon>Eukaryota</taxon>
        <taxon>Fungi</taxon>
        <taxon>Fungi incertae sedis</taxon>
        <taxon>Mucoromycota</taxon>
        <taxon>Glomeromycotina</taxon>
        <taxon>Glomeromycetes</taxon>
        <taxon>Glomerales</taxon>
        <taxon>Glomeraceae</taxon>
        <taxon>Rhizophagus</taxon>
    </lineage>
</organism>
<dbReference type="Proteomes" id="UP000615446">
    <property type="component" value="Unassembled WGS sequence"/>
</dbReference>
<evidence type="ECO:0000313" key="1">
    <source>
        <dbReference type="EMBL" id="GES82376.1"/>
    </source>
</evidence>
<evidence type="ECO:0000313" key="2">
    <source>
        <dbReference type="Proteomes" id="UP000615446"/>
    </source>
</evidence>
<proteinExistence type="predicted"/>
<sequence length="78" mass="9140">MRSISREYKEKINQYYHGILSQVLPQNLHHILTSCNIYSVHSRQNDILDISEFPALGGVRMTDPYLSLLTLHYPYLFS</sequence>
<dbReference type="EMBL" id="BLAL01000060">
    <property type="protein sequence ID" value="GES82376.1"/>
    <property type="molecule type" value="Genomic_DNA"/>
</dbReference>
<name>A0A8H3L8T5_9GLOM</name>
<comment type="caution">
    <text evidence="1">The sequence shown here is derived from an EMBL/GenBank/DDBJ whole genome shotgun (WGS) entry which is preliminary data.</text>
</comment>
<gene>
    <name evidence="1" type="ORF">RCL2_000958800</name>
</gene>